<protein>
    <submittedName>
        <fullName evidence="1">Uncharacterized protein</fullName>
    </submittedName>
</protein>
<reference evidence="1" key="1">
    <citation type="submission" date="2014-11" db="EMBL/GenBank/DDBJ databases">
        <authorList>
            <person name="Amaro Gonzalez C."/>
        </authorList>
    </citation>
    <scope>NUCLEOTIDE SEQUENCE</scope>
</reference>
<dbReference type="AlphaFoldDB" id="A0A0E9TIJ1"/>
<sequence length="36" mass="4073">MTRHSRKNFLGTTSRENLLIGSKCLLLEIMALAVVR</sequence>
<name>A0A0E9TIJ1_ANGAN</name>
<evidence type="ECO:0000313" key="1">
    <source>
        <dbReference type="EMBL" id="JAH53252.1"/>
    </source>
</evidence>
<proteinExistence type="predicted"/>
<dbReference type="EMBL" id="GBXM01055325">
    <property type="protein sequence ID" value="JAH53252.1"/>
    <property type="molecule type" value="Transcribed_RNA"/>
</dbReference>
<organism evidence="1">
    <name type="scientific">Anguilla anguilla</name>
    <name type="common">European freshwater eel</name>
    <name type="synonym">Muraena anguilla</name>
    <dbReference type="NCBI Taxonomy" id="7936"/>
    <lineage>
        <taxon>Eukaryota</taxon>
        <taxon>Metazoa</taxon>
        <taxon>Chordata</taxon>
        <taxon>Craniata</taxon>
        <taxon>Vertebrata</taxon>
        <taxon>Euteleostomi</taxon>
        <taxon>Actinopterygii</taxon>
        <taxon>Neopterygii</taxon>
        <taxon>Teleostei</taxon>
        <taxon>Anguilliformes</taxon>
        <taxon>Anguillidae</taxon>
        <taxon>Anguilla</taxon>
    </lineage>
</organism>
<reference evidence="1" key="2">
    <citation type="journal article" date="2015" name="Fish Shellfish Immunol.">
        <title>Early steps in the European eel (Anguilla anguilla)-Vibrio vulnificus interaction in the gills: Role of the RtxA13 toxin.</title>
        <authorList>
            <person name="Callol A."/>
            <person name="Pajuelo D."/>
            <person name="Ebbesson L."/>
            <person name="Teles M."/>
            <person name="MacKenzie S."/>
            <person name="Amaro C."/>
        </authorList>
    </citation>
    <scope>NUCLEOTIDE SEQUENCE</scope>
</reference>
<accession>A0A0E9TIJ1</accession>